<accession>A0A318JAR5</accession>
<dbReference type="InterPro" id="IPR036188">
    <property type="entry name" value="FAD/NAD-bd_sf"/>
</dbReference>
<reference evidence="1 2" key="1">
    <citation type="submission" date="2018-05" db="EMBL/GenBank/DDBJ databases">
        <title>Genomic Encyclopedia of Type Strains, Phase IV (KMG-IV): sequencing the most valuable type-strain genomes for metagenomic binning, comparative biology and taxonomic classification.</title>
        <authorList>
            <person name="Goeker M."/>
        </authorList>
    </citation>
    <scope>NUCLEOTIDE SEQUENCE [LARGE SCALE GENOMIC DNA]</scope>
    <source>
        <strain evidence="1 2">DSM 19792</strain>
    </source>
</reference>
<proteinExistence type="predicted"/>
<dbReference type="InterPro" id="IPR006905">
    <property type="entry name" value="Flavin_halogenase"/>
</dbReference>
<comment type="caution">
    <text evidence="1">The sequence shown here is derived from an EMBL/GenBank/DDBJ whole genome shotgun (WGS) entry which is preliminary data.</text>
</comment>
<dbReference type="PANTHER" id="PTHR43747">
    <property type="entry name" value="FAD-BINDING PROTEIN"/>
    <property type="match status" value="1"/>
</dbReference>
<dbReference type="GO" id="GO:0004497">
    <property type="term" value="F:monooxygenase activity"/>
    <property type="evidence" value="ECO:0007669"/>
    <property type="project" value="InterPro"/>
</dbReference>
<name>A0A318JAR5_9BURK</name>
<gene>
    <name evidence="1" type="ORF">DFR42_10354</name>
</gene>
<dbReference type="PANTHER" id="PTHR43747:SF1">
    <property type="entry name" value="SLR1998 PROTEIN"/>
    <property type="match status" value="1"/>
</dbReference>
<keyword evidence="2" id="KW-1185">Reference proteome</keyword>
<dbReference type="Pfam" id="PF04820">
    <property type="entry name" value="Trp_halogenase"/>
    <property type="match status" value="1"/>
</dbReference>
<dbReference type="InterPro" id="IPR050816">
    <property type="entry name" value="Flavin-dep_Halogenase_NPB"/>
</dbReference>
<dbReference type="Gene3D" id="3.50.50.60">
    <property type="entry name" value="FAD/NAD(P)-binding domain"/>
    <property type="match status" value="1"/>
</dbReference>
<dbReference type="AlphaFoldDB" id="A0A318JAR5"/>
<dbReference type="Proteomes" id="UP000247792">
    <property type="component" value="Unassembled WGS sequence"/>
</dbReference>
<dbReference type="EMBL" id="QJKB01000003">
    <property type="protein sequence ID" value="PXX43786.1"/>
    <property type="molecule type" value="Genomic_DNA"/>
</dbReference>
<protein>
    <submittedName>
        <fullName evidence="1">Flavin-dependent dehydrogenase</fullName>
    </submittedName>
</protein>
<dbReference type="Gene3D" id="3.30.9.100">
    <property type="match status" value="1"/>
</dbReference>
<organism evidence="1 2">
    <name type="scientific">Undibacterium pigrum</name>
    <dbReference type="NCBI Taxonomy" id="401470"/>
    <lineage>
        <taxon>Bacteria</taxon>
        <taxon>Pseudomonadati</taxon>
        <taxon>Pseudomonadota</taxon>
        <taxon>Betaproteobacteria</taxon>
        <taxon>Burkholderiales</taxon>
        <taxon>Oxalobacteraceae</taxon>
        <taxon>Undibacterium</taxon>
    </lineage>
</organism>
<sequence>MGTLQIDALVLGAGPAGSAFALNLAPFQKVVMLEAAPPAAMRIGESLPAAAGKLLADMGLYEAFLQQGHQPAHLNISHWGSDLAIEQDAMRNLDGHGWYLDRHRFDCWLQNVAQERGAALLRQSKLLSFTPAKSNPEYWDAVIAVQGKTVQVETRMLIDASGRKSLMTRQLGIARKATDKLVCSWLIGRDTDNSAGSSHISAEAGGWWYSSSLPGQGRIVAFYTDADLPAATACNHQQGLLQRLRQNTQLSACLDEYGFVPRQQHGYCAAHTAVLEQFAGSNWLAIGDAALSFDPLSSQGIFNALYTGLAAAEAASHYDAEAQAAYVAELNSIQAAYLHHLRVWYQQEQRWADQPFWQRRNTSLTPA</sequence>
<evidence type="ECO:0000313" key="2">
    <source>
        <dbReference type="Proteomes" id="UP000247792"/>
    </source>
</evidence>
<evidence type="ECO:0000313" key="1">
    <source>
        <dbReference type="EMBL" id="PXX43786.1"/>
    </source>
</evidence>
<dbReference type="SUPFAM" id="SSF51905">
    <property type="entry name" value="FAD/NAD(P)-binding domain"/>
    <property type="match status" value="1"/>
</dbReference>
<dbReference type="RefSeq" id="WP_245936927.1">
    <property type="nucleotide sequence ID" value="NZ_QJKB01000003.1"/>
</dbReference>